<organism evidence="3 4">
    <name type="scientific">Agaricus bisporus var. burnettii</name>
    <dbReference type="NCBI Taxonomy" id="192524"/>
    <lineage>
        <taxon>Eukaryota</taxon>
        <taxon>Fungi</taxon>
        <taxon>Dikarya</taxon>
        <taxon>Basidiomycota</taxon>
        <taxon>Agaricomycotina</taxon>
        <taxon>Agaricomycetes</taxon>
        <taxon>Agaricomycetidae</taxon>
        <taxon>Agaricales</taxon>
        <taxon>Agaricineae</taxon>
        <taxon>Agaricaceae</taxon>
        <taxon>Agaricus</taxon>
    </lineage>
</organism>
<protein>
    <submittedName>
        <fullName evidence="3">Uncharacterized protein</fullName>
    </submittedName>
</protein>
<evidence type="ECO:0000313" key="3">
    <source>
        <dbReference type="EMBL" id="KAF7770876.1"/>
    </source>
</evidence>
<proteinExistence type="predicted"/>
<accession>A0A8H7F0A4</accession>
<dbReference type="EMBL" id="JABXXO010000009">
    <property type="protein sequence ID" value="KAF7770876.1"/>
    <property type="molecule type" value="Genomic_DNA"/>
</dbReference>
<evidence type="ECO:0000313" key="2">
    <source>
        <dbReference type="EMBL" id="KAF7761330.1"/>
    </source>
</evidence>
<reference evidence="3 4" key="1">
    <citation type="journal article" name="Sci. Rep.">
        <title>Telomere-to-telomere assembled and centromere annotated genomes of the two main subspecies of the button mushroom Agaricus bisporus reveal especially polymorphic chromosome ends.</title>
        <authorList>
            <person name="Sonnenberg A.S.M."/>
            <person name="Sedaghat-Telgerd N."/>
            <person name="Lavrijssen B."/>
            <person name="Ohm R.A."/>
            <person name="Hendrickx P.M."/>
            <person name="Scholtmeijer K."/>
            <person name="Baars J.J.P."/>
            <person name="van Peer A."/>
        </authorList>
    </citation>
    <scope>NUCLEOTIDE SEQUENCE [LARGE SCALE GENOMIC DNA]</scope>
    <source>
        <strain evidence="3 4">H119_p4</strain>
    </source>
</reference>
<sequence length="996" mass="113783">MDLLKLDSHSFEIETQICYRIVQTQNTLQLMRAEAQKRDRRYKKNKHLAPKLSHSSLNTGSISDGLSVMETECTDSAMEIEQTDTYNGSDVIMMEIEPTDILDDGPSEDEEEEGYIADRFFASCEPDLTYYTGSESLEDLEEYIQAVDSSAYIKLPDKLQELRSKLLNNYQLPEKPHESPPPHRPLSESEILSLRLFISWKMSRGTVLAYNVHRKVLVDATGEDIFSLHRVQKLAQDLANLTPTRFDMCRDSHIAYTGAYEDLDCCPAFNNKDRKQVPCKLPRYKPGSSLTPTPHRQYMLLSPMEYIRTLFKNVETASKLRSRDRLLQESLRVVDAARRSYSDFGDSDNHRHQYQNLNLFRDPRDMAFAISTDGAQLTMKKHSNTWLVILLLLGLPADMRYKTNHVFVCMSIPGPNSPWDVESFLYPLFQIMAEASEGIWMWDAVTSSYFVHRAYVALILGDMLGSAKLSGMAGHSAIHGDRFSMVRGAKAGPDGSKAKPQYYPLFNHDVIKIYNPNRPTYNIKMLPMRTEEEYWDAITQLEGAKSSRERENITKQTGISRLPLAAASKALIPYRSYPIDPFHLFYENCAPHIWDMWVSEKNSEEKIYFKKANEMGKLIEDASITLPPAFCGPIRNVYTKRQSQYKIYEWMALVHWYIVPMGRELQMDWSVLNNFALFSRIVEFAMTPCARTETEITSLQGMVDKFLANFEKIYLNSDPKNISRFRLCIFQLAHVPSHIRWHGSIRVGSQATVERSIGELGGQIRSKKSPFENLANIIFYREITKILHLGHPELLRPGPPARSSDKVPTKQRHKLHTRNLIQGEITAIEKAIAPFTTTHLTPTILPDKWGKLRLNNGRTLHSALSESKQVSCKRSSCWFEAKPTKETDQPIFGKATGFYKTNVPSMELLAVYTPLIQLKQYITGFWVGIWSEELRIVAASQILDLIGIWSPVGVDSSSDAIYPLRKHPGLTMLNTEESGGKLDEEEDEEDNKADDI</sequence>
<dbReference type="AlphaFoldDB" id="A0A8H7F0A4"/>
<dbReference type="InterPro" id="IPR004242">
    <property type="entry name" value="Transposase_21"/>
</dbReference>
<evidence type="ECO:0000313" key="4">
    <source>
        <dbReference type="Proteomes" id="UP000629468"/>
    </source>
</evidence>
<comment type="caution">
    <text evidence="3">The sequence shown here is derived from an EMBL/GenBank/DDBJ whole genome shotgun (WGS) entry which is preliminary data.</text>
</comment>
<dbReference type="EMBL" id="JABXXO010000014">
    <property type="protein sequence ID" value="KAF7761330.1"/>
    <property type="molecule type" value="Genomic_DNA"/>
</dbReference>
<feature type="region of interest" description="Disordered" evidence="1">
    <location>
        <begin position="795"/>
        <end position="814"/>
    </location>
</feature>
<gene>
    <name evidence="2" type="ORF">Agabi119p4_10739</name>
    <name evidence="3" type="ORF">Agabi119p4_6850</name>
</gene>
<feature type="region of interest" description="Disordered" evidence="1">
    <location>
        <begin position="972"/>
        <end position="996"/>
    </location>
</feature>
<name>A0A8H7F0A4_AGABI</name>
<feature type="compositionally biased region" description="Acidic residues" evidence="1">
    <location>
        <begin position="983"/>
        <end position="996"/>
    </location>
</feature>
<dbReference type="Pfam" id="PF02992">
    <property type="entry name" value="Transposase_21"/>
    <property type="match status" value="1"/>
</dbReference>
<evidence type="ECO:0000256" key="1">
    <source>
        <dbReference type="SAM" id="MobiDB-lite"/>
    </source>
</evidence>
<dbReference type="Proteomes" id="UP000629468">
    <property type="component" value="Unassembled WGS sequence"/>
</dbReference>